<keyword evidence="3" id="KW-1185">Reference proteome</keyword>
<gene>
    <name evidence="2" type="ORF">H9632_10045</name>
</gene>
<evidence type="ECO:0000313" key="2">
    <source>
        <dbReference type="EMBL" id="MBD8033411.1"/>
    </source>
</evidence>
<name>A0ABR8XN93_9BACL</name>
<dbReference type="EMBL" id="JACSPW010000008">
    <property type="protein sequence ID" value="MBD8033411.1"/>
    <property type="molecule type" value="Genomic_DNA"/>
</dbReference>
<organism evidence="2 3">
    <name type="scientific">Solibacillus merdavium</name>
    <dbReference type="NCBI Taxonomy" id="2762218"/>
    <lineage>
        <taxon>Bacteria</taxon>
        <taxon>Bacillati</taxon>
        <taxon>Bacillota</taxon>
        <taxon>Bacilli</taxon>
        <taxon>Bacillales</taxon>
        <taxon>Caryophanaceae</taxon>
        <taxon>Solibacillus</taxon>
    </lineage>
</organism>
<protein>
    <submittedName>
        <fullName evidence="2">Uncharacterized protein</fullName>
    </submittedName>
</protein>
<comment type="caution">
    <text evidence="2">The sequence shown here is derived from an EMBL/GenBank/DDBJ whole genome shotgun (WGS) entry which is preliminary data.</text>
</comment>
<proteinExistence type="predicted"/>
<accession>A0ABR8XN93</accession>
<sequence>MEWQQLHQLSEEYQLQLLEAKKLHKKIENVEKLLSHAKREIDRHQLDLQNARQQLNKLDNFSFINLFRGWSGKKDELIEQNLDRVAVNELKLTEAQLSYEDLQDDHVDLIHKLNAINESYVGQQLKQINDQKQQWLQQHAAHIAAELTSITDQELLCRQLVKEIKEAIDAGNHALNKLTDAGYALNDAKSYSTWDTFLGGGFMATMMKHDKLKESNNYLHGAQIALQRFQNELLDVKEIRQDALIIDTDGFVMFTDYFFDNIFTDWSIHSKITTSMNQISRVQDDVANTITELEQKFNIATRKETELIKQKQAILNADDLSLFFQK</sequence>
<reference evidence="2 3" key="1">
    <citation type="submission" date="2020-08" db="EMBL/GenBank/DDBJ databases">
        <title>A Genomic Blueprint of the Chicken Gut Microbiome.</title>
        <authorList>
            <person name="Gilroy R."/>
            <person name="Ravi A."/>
            <person name="Getino M."/>
            <person name="Pursley I."/>
            <person name="Horton D.L."/>
            <person name="Alikhan N.-F."/>
            <person name="Baker D."/>
            <person name="Gharbi K."/>
            <person name="Hall N."/>
            <person name="Watson M."/>
            <person name="Adriaenssens E.M."/>
            <person name="Foster-Nyarko E."/>
            <person name="Jarju S."/>
            <person name="Secka A."/>
            <person name="Antonio M."/>
            <person name="Oren A."/>
            <person name="Chaudhuri R."/>
            <person name="La Ragione R.M."/>
            <person name="Hildebrand F."/>
            <person name="Pallen M.J."/>
        </authorList>
    </citation>
    <scope>NUCLEOTIDE SEQUENCE [LARGE SCALE GENOMIC DNA]</scope>
    <source>
        <strain evidence="2 3">Sa1YVA6</strain>
    </source>
</reference>
<dbReference type="Proteomes" id="UP000600565">
    <property type="component" value="Unassembled WGS sequence"/>
</dbReference>
<evidence type="ECO:0000313" key="3">
    <source>
        <dbReference type="Proteomes" id="UP000600565"/>
    </source>
</evidence>
<evidence type="ECO:0000256" key="1">
    <source>
        <dbReference type="SAM" id="Coils"/>
    </source>
</evidence>
<keyword evidence="1" id="KW-0175">Coiled coil</keyword>
<feature type="coiled-coil region" evidence="1">
    <location>
        <begin position="20"/>
        <end position="61"/>
    </location>
</feature>
<dbReference type="RefSeq" id="WP_191703966.1">
    <property type="nucleotide sequence ID" value="NZ_JACSPW010000008.1"/>
</dbReference>